<dbReference type="AlphaFoldDB" id="A0AAV5V487"/>
<evidence type="ECO:0000259" key="5">
    <source>
        <dbReference type="Pfam" id="PF13086"/>
    </source>
</evidence>
<evidence type="ECO:0000256" key="4">
    <source>
        <dbReference type="ARBA" id="ARBA00022840"/>
    </source>
</evidence>
<evidence type="ECO:0000313" key="6">
    <source>
        <dbReference type="EMBL" id="GMT14269.1"/>
    </source>
</evidence>
<keyword evidence="2" id="KW-0378">Hydrolase</keyword>
<dbReference type="Gene3D" id="3.40.50.300">
    <property type="entry name" value="P-loop containing nucleotide triphosphate hydrolases"/>
    <property type="match status" value="1"/>
</dbReference>
<dbReference type="Pfam" id="PF13086">
    <property type="entry name" value="AAA_11"/>
    <property type="match status" value="1"/>
</dbReference>
<dbReference type="GO" id="GO:0005524">
    <property type="term" value="F:ATP binding"/>
    <property type="evidence" value="ECO:0007669"/>
    <property type="project" value="UniProtKB-KW"/>
</dbReference>
<dbReference type="GO" id="GO:0016787">
    <property type="term" value="F:hydrolase activity"/>
    <property type="evidence" value="ECO:0007669"/>
    <property type="project" value="UniProtKB-KW"/>
</dbReference>
<dbReference type="PANTHER" id="PTHR43788">
    <property type="entry name" value="DNA2/NAM7 HELICASE FAMILY MEMBER"/>
    <property type="match status" value="1"/>
</dbReference>
<dbReference type="SUPFAM" id="SSF52540">
    <property type="entry name" value="P-loop containing nucleoside triphosphate hydrolases"/>
    <property type="match status" value="1"/>
</dbReference>
<evidence type="ECO:0000256" key="1">
    <source>
        <dbReference type="ARBA" id="ARBA00022741"/>
    </source>
</evidence>
<keyword evidence="7" id="KW-1185">Reference proteome</keyword>
<dbReference type="GO" id="GO:0043139">
    <property type="term" value="F:5'-3' DNA helicase activity"/>
    <property type="evidence" value="ECO:0007669"/>
    <property type="project" value="TreeGrafter"/>
</dbReference>
<keyword evidence="1" id="KW-0547">Nucleotide-binding</keyword>
<sequence>FLVLCMMRISAHPWAAELEIRTNFNVTRNLEAPDREPAPLKYNDKTVIRPPASDQALTIRECVTIDDVDALREATSTILYASSQVPSAGIRSPNLLTPNPSYRVIYRFLDICSDGGHGVMEAVHFEIFMPDRPDLRFIQVDYNCIEPDTCEGDYFEVFEVEKANKSNSLIVGEKYPIEWTVKKQNLVERQSQTVDDYVYTSKKDENIKGVAGVSNRANNFVALRRRRLQKDSGDTNLSIDDIYKAILVDTSSAWIYPVEPPKNRLEYAKLVENVQSVSPYTGTFAERIRVLSSSEKNSIFDSSGKLRNYKMNTTDAELLTNRLFQLGVRFRQLITPPRIENVVVSSSNDHPILQVNSEVLVVREVTLHLTSMDVNLTLTVQKITQQNRGKRKTALIQCVVSSDFLTLIGRSKGGFSTDATLHSDAKSATLDTLEIIEDKLKGGNEEIGLISPPLPPLLGCIYEGSGSRTNKDQCIPLQFSDSRFATIDRISGQKLRLNEQQSIAFNKYHRIRDSGYCILSPPGSGKTTVAAAMAASLAMERKCNVSGRVQVLLAVQNVAVENLAISLKTFDKGDLKSYRILSKEHLDHKNPTPYDIFEHLPNYRMWMKNANDKDLKTIADYFAAEAELKQAKRKESRKNEKDIENAELLFASLIHPAKSVLERYLQPDIVLSTVDMILFKLLNKFTSGVGGRLWNVDRVIIDEASLLTESTLYCLIRCFPKASFVLIGDDKQLPPFMYDEKILGHQLAGRCALSVAMRNNSLCVIQLVQVYRAPQCLVEPYNRLSYEGKLVSRKMSHRRPLLLAGLVKEDRPDLLFIDIGRSQKGGPSLYNTIELDSVKKRDSGRTTIFSLSTPPKAKKSRSSLFSRRERTKSPTSSVIQIGAQWLFLVTRKLSSFSAILLSSLPIIHGILQ</sequence>
<keyword evidence="4" id="KW-0067">ATP-binding</keyword>
<comment type="caution">
    <text evidence="6">The sequence shown here is derived from an EMBL/GenBank/DDBJ whole genome shotgun (WGS) entry which is preliminary data.</text>
</comment>
<accession>A0AAV5V487</accession>
<feature type="domain" description="DNA2/NAM7 helicase helicase" evidence="5">
    <location>
        <begin position="497"/>
        <end position="737"/>
    </location>
</feature>
<evidence type="ECO:0000313" key="7">
    <source>
        <dbReference type="Proteomes" id="UP001432322"/>
    </source>
</evidence>
<dbReference type="InterPro" id="IPR027417">
    <property type="entry name" value="P-loop_NTPase"/>
</dbReference>
<reference evidence="6" key="1">
    <citation type="submission" date="2023-10" db="EMBL/GenBank/DDBJ databases">
        <title>Genome assembly of Pristionchus species.</title>
        <authorList>
            <person name="Yoshida K."/>
            <person name="Sommer R.J."/>
        </authorList>
    </citation>
    <scope>NUCLEOTIDE SEQUENCE</scope>
    <source>
        <strain evidence="6">RS5133</strain>
    </source>
</reference>
<keyword evidence="3" id="KW-0347">Helicase</keyword>
<dbReference type="InterPro" id="IPR041677">
    <property type="entry name" value="DNA2/NAM7_AAA_11"/>
</dbReference>
<organism evidence="6 7">
    <name type="scientific">Pristionchus fissidentatus</name>
    <dbReference type="NCBI Taxonomy" id="1538716"/>
    <lineage>
        <taxon>Eukaryota</taxon>
        <taxon>Metazoa</taxon>
        <taxon>Ecdysozoa</taxon>
        <taxon>Nematoda</taxon>
        <taxon>Chromadorea</taxon>
        <taxon>Rhabditida</taxon>
        <taxon>Rhabditina</taxon>
        <taxon>Diplogasteromorpha</taxon>
        <taxon>Diplogasteroidea</taxon>
        <taxon>Neodiplogasteridae</taxon>
        <taxon>Pristionchus</taxon>
    </lineage>
</organism>
<dbReference type="EMBL" id="BTSY01000002">
    <property type="protein sequence ID" value="GMT14269.1"/>
    <property type="molecule type" value="Genomic_DNA"/>
</dbReference>
<proteinExistence type="predicted"/>
<feature type="non-terminal residue" evidence="6">
    <location>
        <position position="1"/>
    </location>
</feature>
<dbReference type="InterPro" id="IPR050534">
    <property type="entry name" value="Coronavir_polyprotein_1ab"/>
</dbReference>
<name>A0AAV5V487_9BILA</name>
<evidence type="ECO:0000256" key="3">
    <source>
        <dbReference type="ARBA" id="ARBA00022806"/>
    </source>
</evidence>
<dbReference type="PANTHER" id="PTHR43788:SF16">
    <property type="entry name" value="HELICASE WITH ZINC FINGER 2"/>
    <property type="match status" value="1"/>
</dbReference>
<gene>
    <name evidence="6" type="ORF">PFISCL1PPCAC_5566</name>
</gene>
<evidence type="ECO:0000256" key="2">
    <source>
        <dbReference type="ARBA" id="ARBA00022801"/>
    </source>
</evidence>
<dbReference type="Proteomes" id="UP001432322">
    <property type="component" value="Unassembled WGS sequence"/>
</dbReference>
<protein>
    <recommendedName>
        <fullName evidence="5">DNA2/NAM7 helicase helicase domain-containing protein</fullName>
    </recommendedName>
</protein>